<keyword evidence="2" id="KW-1185">Reference proteome</keyword>
<evidence type="ECO:0000256" key="1">
    <source>
        <dbReference type="SAM" id="SignalP"/>
    </source>
</evidence>
<dbReference type="OrthoDB" id="2506647at2759"/>
<dbReference type="SUPFAM" id="SSF49777">
    <property type="entry name" value="PEBP-like"/>
    <property type="match status" value="1"/>
</dbReference>
<dbReference type="AlphaFoldDB" id="A0A9W3AZE4"/>
<dbReference type="Gene3D" id="3.90.280.10">
    <property type="entry name" value="PEBP-like"/>
    <property type="match status" value="1"/>
</dbReference>
<dbReference type="Proteomes" id="UP001165740">
    <property type="component" value="Chromosome 7"/>
</dbReference>
<feature type="chain" id="PRO_5040794051" evidence="1">
    <location>
        <begin position="24"/>
        <end position="571"/>
    </location>
</feature>
<dbReference type="GeneID" id="106079865"/>
<dbReference type="RefSeq" id="XP_055892590.1">
    <property type="nucleotide sequence ID" value="XM_056036615.1"/>
</dbReference>
<reference evidence="3" key="1">
    <citation type="submission" date="2025-08" db="UniProtKB">
        <authorList>
            <consortium name="RefSeq"/>
        </authorList>
    </citation>
    <scope>IDENTIFICATION</scope>
</reference>
<keyword evidence="1" id="KW-0732">Signal</keyword>
<evidence type="ECO:0000313" key="3">
    <source>
        <dbReference type="RefSeq" id="XP_055892590.1"/>
    </source>
</evidence>
<organism evidence="2 3">
    <name type="scientific">Biomphalaria glabrata</name>
    <name type="common">Bloodfluke planorb</name>
    <name type="synonym">Freshwater snail</name>
    <dbReference type="NCBI Taxonomy" id="6526"/>
    <lineage>
        <taxon>Eukaryota</taxon>
        <taxon>Metazoa</taxon>
        <taxon>Spiralia</taxon>
        <taxon>Lophotrochozoa</taxon>
        <taxon>Mollusca</taxon>
        <taxon>Gastropoda</taxon>
        <taxon>Heterobranchia</taxon>
        <taxon>Euthyneura</taxon>
        <taxon>Panpulmonata</taxon>
        <taxon>Hygrophila</taxon>
        <taxon>Lymnaeoidea</taxon>
        <taxon>Planorbidae</taxon>
        <taxon>Biomphalaria</taxon>
    </lineage>
</organism>
<proteinExistence type="predicted"/>
<feature type="signal peptide" evidence="1">
    <location>
        <begin position="1"/>
        <end position="23"/>
    </location>
</feature>
<gene>
    <name evidence="3" type="primary">LOC106079865</name>
</gene>
<dbReference type="InterPro" id="IPR036610">
    <property type="entry name" value="PEBP-like_sf"/>
</dbReference>
<accession>A0A9W3AZE4</accession>
<name>A0A9W3AZE4_BIOGL</name>
<evidence type="ECO:0000313" key="2">
    <source>
        <dbReference type="Proteomes" id="UP001165740"/>
    </source>
</evidence>
<protein>
    <submittedName>
        <fullName evidence="3">Uncharacterized protein LOC106079865</fullName>
    </submittedName>
</protein>
<sequence length="571" mass="65230">MTTKMSYIASVLVVVCITSGVSATPATDSLLEKLKDKSYPWFGENQTECTGNNTNLKVNCFNVRREHLESILERAGISSEITLTKVLNVTFKAEKEGVDVCGKTTLLAEVPPFQLDPEGRPLKQTTEAYRNQPEVDWDADADKIYSLVLFDVGMLKVRGWWYNVVKESNGDIQGKIYGMYQPPANPSANKNPILIILFEQKTRLKTMDEEMYQICIKVNPTREAADNCRTKFKEWTNNLTIVGLQVYYTEGYTLYQQYRACIESYTCSEECIDKFKQYVNTTEDKQGNVKFQNFDKVNLDHYVNVNFYTTRQYTESELYDFTEHNSMSEEWYVDWRARPGDNMQVKYSDTRVNAFKGIIKVHFEIGAPLQMYTKEFVENPQSYYTLLIVDQDVPGIIKNPLCYYYKTNIQFPNIEGSVNESLSFIDFAPLNSSHQYHILLFSRNNTSNENLLFKYNEVWHINSTKLDAYTLRAVSWLSVSNDDQITCPELGRGGCLWPQPLTSAYLKKSIVVQAVTNVTFTSSTSSPPTSWIQTSESLPTAPETVIPKPTVFIAPKTPGRGCPANRADHEL</sequence>